<reference evidence="2 3" key="1">
    <citation type="submission" date="2017-06" db="EMBL/GenBank/DDBJ databases">
        <title>Genome sequencing of cyanobaciteial culture collection at National Institute for Environmental Studies (NIES).</title>
        <authorList>
            <person name="Hirose Y."/>
            <person name="Shimura Y."/>
            <person name="Fujisawa T."/>
            <person name="Nakamura Y."/>
            <person name="Kawachi M."/>
        </authorList>
    </citation>
    <scope>NUCLEOTIDE SEQUENCE [LARGE SCALE GENOMIC DNA]</scope>
    <source>
        <strain evidence="2 3">NIES-23</strain>
    </source>
</reference>
<accession>A0A1Z4KJN8</accession>
<dbReference type="Pfam" id="PF12706">
    <property type="entry name" value="Lactamase_B_2"/>
    <property type="match status" value="1"/>
</dbReference>
<protein>
    <recommendedName>
        <fullName evidence="1">Metallo-beta-lactamase domain-containing protein</fullName>
    </recommendedName>
</protein>
<proteinExistence type="predicted"/>
<dbReference type="PANTHER" id="PTHR42663:SF4">
    <property type="entry name" value="SLL1036 PROTEIN"/>
    <property type="match status" value="1"/>
</dbReference>
<gene>
    <name evidence="2" type="ORF">NIES23_19880</name>
</gene>
<sequence length="299" mass="33197">MTNLELSGSQSYLNDESTANLSSLAGKFLVQFWGVRGLIPTPSSNTSRYGGNTACVEMQVAGKRLIFDGGTGLRILGKAWQHLQQPLEAHLFFTNSQSNRIQGFPFFAPAFIAGNCFHIYGGAASNGASIKQCLCDQMLQPHFPYPLQVMQSELQFYPLTPDSEVKLDDVTIRTALINQTQRSIGYRVTWQEYSVAYVTDLNMSAEQGEREQVLQIIQDVDLLIANATYTPPTSHDHESVDLLWQAAVEMAQKAGVRKLIISHHHPDDHDDFLDQVEKEVQSTFSDALLACEGLALPVF</sequence>
<evidence type="ECO:0000259" key="1">
    <source>
        <dbReference type="Pfam" id="PF12706"/>
    </source>
</evidence>
<name>A0A1Z4KJN8_ANAVA</name>
<dbReference type="Gene3D" id="3.60.15.10">
    <property type="entry name" value="Ribonuclease Z/Hydroxyacylglutathione hydrolase-like"/>
    <property type="match status" value="1"/>
</dbReference>
<dbReference type="Proteomes" id="UP000217507">
    <property type="component" value="Chromosome"/>
</dbReference>
<dbReference type="InterPro" id="IPR001279">
    <property type="entry name" value="Metallo-B-lactamas"/>
</dbReference>
<dbReference type="AlphaFoldDB" id="A0A1Z4KJN8"/>
<evidence type="ECO:0000313" key="2">
    <source>
        <dbReference type="EMBL" id="BAY69195.1"/>
    </source>
</evidence>
<dbReference type="PANTHER" id="PTHR42663">
    <property type="entry name" value="HYDROLASE C777.06C-RELATED-RELATED"/>
    <property type="match status" value="1"/>
</dbReference>
<evidence type="ECO:0000313" key="3">
    <source>
        <dbReference type="Proteomes" id="UP000217507"/>
    </source>
</evidence>
<dbReference type="InterPro" id="IPR036866">
    <property type="entry name" value="RibonucZ/Hydroxyglut_hydro"/>
</dbReference>
<dbReference type="CDD" id="cd07715">
    <property type="entry name" value="TaR3-like_MBL-fold"/>
    <property type="match status" value="1"/>
</dbReference>
<organism evidence="2 3">
    <name type="scientific">Trichormus variabilis NIES-23</name>
    <dbReference type="NCBI Taxonomy" id="1973479"/>
    <lineage>
        <taxon>Bacteria</taxon>
        <taxon>Bacillati</taxon>
        <taxon>Cyanobacteriota</taxon>
        <taxon>Cyanophyceae</taxon>
        <taxon>Nostocales</taxon>
        <taxon>Nostocaceae</taxon>
        <taxon>Trichormus</taxon>
    </lineage>
</organism>
<feature type="domain" description="Metallo-beta-lactamase" evidence="1">
    <location>
        <begin position="92"/>
        <end position="264"/>
    </location>
</feature>
<dbReference type="SUPFAM" id="SSF56281">
    <property type="entry name" value="Metallo-hydrolase/oxidoreductase"/>
    <property type="match status" value="1"/>
</dbReference>
<dbReference type="EMBL" id="AP018216">
    <property type="protein sequence ID" value="BAY69195.1"/>
    <property type="molecule type" value="Genomic_DNA"/>
</dbReference>